<evidence type="ECO:0000256" key="2">
    <source>
        <dbReference type="ARBA" id="ARBA00022490"/>
    </source>
</evidence>
<protein>
    <recommendedName>
        <fullName evidence="7">Tropomodulin</fullName>
    </recommendedName>
</protein>
<feature type="non-terminal residue" evidence="5">
    <location>
        <position position="1"/>
    </location>
</feature>
<reference evidence="6" key="1">
    <citation type="submission" date="2022-10" db="EMBL/GenBank/DDBJ databases">
        <title>Genome assembly of Pristionchus species.</title>
        <authorList>
            <person name="Yoshida K."/>
            <person name="Sommer R.J."/>
        </authorList>
    </citation>
    <scope>NUCLEOTIDE SEQUENCE [LARGE SCALE GENOMIC DNA]</scope>
    <source>
        <strain evidence="6">RS5460</strain>
    </source>
</reference>
<comment type="subcellular location">
    <subcellularLocation>
        <location evidence="1">Cytoplasm</location>
        <location evidence="1">Cytoskeleton</location>
    </subcellularLocation>
</comment>
<dbReference type="GO" id="GO:0051694">
    <property type="term" value="P:pointed-end actin filament capping"/>
    <property type="evidence" value="ECO:0007669"/>
    <property type="project" value="InterPro"/>
</dbReference>
<feature type="compositionally biased region" description="Basic residues" evidence="4">
    <location>
        <begin position="472"/>
        <end position="482"/>
    </location>
</feature>
<evidence type="ECO:0000256" key="3">
    <source>
        <dbReference type="ARBA" id="ARBA00023212"/>
    </source>
</evidence>
<dbReference type="GO" id="GO:0030016">
    <property type="term" value="C:myofibril"/>
    <property type="evidence" value="ECO:0007669"/>
    <property type="project" value="TreeGrafter"/>
</dbReference>
<dbReference type="Gene3D" id="3.80.10.10">
    <property type="entry name" value="Ribonuclease Inhibitor"/>
    <property type="match status" value="1"/>
</dbReference>
<dbReference type="EMBL" id="BTRK01000006">
    <property type="protein sequence ID" value="GMR58885.1"/>
    <property type="molecule type" value="Genomic_DNA"/>
</dbReference>
<feature type="compositionally biased region" description="Basic and acidic residues" evidence="4">
    <location>
        <begin position="460"/>
        <end position="471"/>
    </location>
</feature>
<dbReference type="AlphaFoldDB" id="A0AAN5DB29"/>
<organism evidence="5 6">
    <name type="scientific">Pristionchus mayeri</name>
    <dbReference type="NCBI Taxonomy" id="1317129"/>
    <lineage>
        <taxon>Eukaryota</taxon>
        <taxon>Metazoa</taxon>
        <taxon>Ecdysozoa</taxon>
        <taxon>Nematoda</taxon>
        <taxon>Chromadorea</taxon>
        <taxon>Rhabditida</taxon>
        <taxon>Rhabditina</taxon>
        <taxon>Diplogasteromorpha</taxon>
        <taxon>Diplogasteroidea</taxon>
        <taxon>Neodiplogasteridae</taxon>
        <taxon>Pristionchus</taxon>
    </lineage>
</organism>
<gene>
    <name evidence="5" type="ORF">PMAYCL1PPCAC_29080</name>
</gene>
<evidence type="ECO:0000313" key="6">
    <source>
        <dbReference type="Proteomes" id="UP001328107"/>
    </source>
</evidence>
<dbReference type="GO" id="GO:0005523">
    <property type="term" value="F:tropomyosin binding"/>
    <property type="evidence" value="ECO:0007669"/>
    <property type="project" value="InterPro"/>
</dbReference>
<dbReference type="SUPFAM" id="SSF52047">
    <property type="entry name" value="RNI-like"/>
    <property type="match status" value="1"/>
</dbReference>
<feature type="region of interest" description="Disordered" evidence="4">
    <location>
        <begin position="284"/>
        <end position="424"/>
    </location>
</feature>
<accession>A0AAN5DB29</accession>
<dbReference type="GO" id="GO:0005856">
    <property type="term" value="C:cytoskeleton"/>
    <property type="evidence" value="ECO:0007669"/>
    <property type="project" value="UniProtKB-SubCell"/>
</dbReference>
<evidence type="ECO:0008006" key="7">
    <source>
        <dbReference type="Google" id="ProtNLM"/>
    </source>
</evidence>
<feature type="compositionally biased region" description="Pro residues" evidence="4">
    <location>
        <begin position="322"/>
        <end position="340"/>
    </location>
</feature>
<comment type="caution">
    <text evidence="5">The sequence shown here is derived from an EMBL/GenBank/DDBJ whole genome shotgun (WGS) entry which is preliminary data.</text>
</comment>
<feature type="compositionally biased region" description="Low complexity" evidence="4">
    <location>
        <begin position="404"/>
        <end position="423"/>
    </location>
</feature>
<evidence type="ECO:0000313" key="5">
    <source>
        <dbReference type="EMBL" id="GMR58885.1"/>
    </source>
</evidence>
<feature type="non-terminal residue" evidence="5">
    <location>
        <position position="510"/>
    </location>
</feature>
<dbReference type="PANTHER" id="PTHR10901:SF16">
    <property type="entry name" value="TROPOMODULIN"/>
    <property type="match status" value="1"/>
</dbReference>
<feature type="compositionally biased region" description="Basic and acidic residues" evidence="4">
    <location>
        <begin position="341"/>
        <end position="388"/>
    </location>
</feature>
<feature type="compositionally biased region" description="Low complexity" evidence="4">
    <location>
        <begin position="305"/>
        <end position="321"/>
    </location>
</feature>
<feature type="compositionally biased region" description="Basic and acidic residues" evidence="4">
    <location>
        <begin position="284"/>
        <end position="302"/>
    </location>
</feature>
<name>A0AAN5DB29_9BILA</name>
<keyword evidence="3" id="KW-0206">Cytoskeleton</keyword>
<sequence length="510" mass="56634">FPHFPHPLHWSQYVINIFHRDHSPSPLLPLLFPSLPLIFLHPGMSSEEVMDDHEFLSALEQLHATEDSDVAELLKMMNENRIISWEEAEQILGDTQTVVKSSLPEQTRPSEPDNDTDIERCVQQLNDNDPNLKKVNLNNMKRTPIPSIKRLIEAVAYNTVLEELSLANLGLYDTNCEMLPAVLEINTTLKKLNLETNYLSGDFFAKLFKAACVNQTLEEVKAVNQGVSFATTAEKEIIDAIVENRGMIKISLNLRLPEGRHKIENATLRNGEIKRVLRREAAARAKKEAEEAAKKPKPETKSIRSVSKAAPLPKKPAAVPSKPVPPPPKPLPTAKPVPKPEPAKAKAVPEKPKAKSEKPKAVPEKPKAEPEKPKAVPEKPKVEPEKPKAVPKAVPAKPEPKPSPVAAKSKAASPPKEVPKPAVNKPILPMTIVDPIPLPERKTLPVTTRSTSSRTSFLKEQLEAKAKEPGKKTVRKVIRKIKKPEEKIEGNEVKEEKKTTNGKEKEKNGE</sequence>
<feature type="compositionally biased region" description="Low complexity" evidence="4">
    <location>
        <begin position="447"/>
        <end position="456"/>
    </location>
</feature>
<feature type="compositionally biased region" description="Basic and acidic residues" evidence="4">
    <location>
        <begin position="483"/>
        <end position="510"/>
    </location>
</feature>
<proteinExistence type="predicted"/>
<keyword evidence="6" id="KW-1185">Reference proteome</keyword>
<keyword evidence="2" id="KW-0963">Cytoplasm</keyword>
<dbReference type="GO" id="GO:0007015">
    <property type="term" value="P:actin filament organization"/>
    <property type="evidence" value="ECO:0007669"/>
    <property type="project" value="TreeGrafter"/>
</dbReference>
<dbReference type="InterPro" id="IPR032675">
    <property type="entry name" value="LRR_dom_sf"/>
</dbReference>
<dbReference type="GO" id="GO:0030239">
    <property type="term" value="P:myofibril assembly"/>
    <property type="evidence" value="ECO:0007669"/>
    <property type="project" value="TreeGrafter"/>
</dbReference>
<dbReference type="InterPro" id="IPR004934">
    <property type="entry name" value="TMOD"/>
</dbReference>
<evidence type="ECO:0000256" key="4">
    <source>
        <dbReference type="SAM" id="MobiDB-lite"/>
    </source>
</evidence>
<dbReference type="Proteomes" id="UP001328107">
    <property type="component" value="Unassembled WGS sequence"/>
</dbReference>
<dbReference type="PANTHER" id="PTHR10901">
    <property type="entry name" value="TROPOMODULIN"/>
    <property type="match status" value="1"/>
</dbReference>
<feature type="region of interest" description="Disordered" evidence="4">
    <location>
        <begin position="441"/>
        <end position="510"/>
    </location>
</feature>
<evidence type="ECO:0000256" key="1">
    <source>
        <dbReference type="ARBA" id="ARBA00004245"/>
    </source>
</evidence>